<gene>
    <name evidence="6" type="ORF">P4I72_02720</name>
</gene>
<dbReference type="InterPro" id="IPR003313">
    <property type="entry name" value="AraC-bd"/>
</dbReference>
<dbReference type="PRINTS" id="PR00032">
    <property type="entry name" value="HTHARAC"/>
</dbReference>
<dbReference type="SMART" id="SM00342">
    <property type="entry name" value="HTH_ARAC"/>
    <property type="match status" value="1"/>
</dbReference>
<dbReference type="SUPFAM" id="SSF46689">
    <property type="entry name" value="Homeodomain-like"/>
    <property type="match status" value="2"/>
</dbReference>
<evidence type="ECO:0000256" key="2">
    <source>
        <dbReference type="ARBA" id="ARBA00023125"/>
    </source>
</evidence>
<dbReference type="PROSITE" id="PS01124">
    <property type="entry name" value="HTH_ARAC_FAMILY_2"/>
    <property type="match status" value="1"/>
</dbReference>
<evidence type="ECO:0000313" key="7">
    <source>
        <dbReference type="Proteomes" id="UP001338137"/>
    </source>
</evidence>
<dbReference type="PANTHER" id="PTHR43280">
    <property type="entry name" value="ARAC-FAMILY TRANSCRIPTIONAL REGULATOR"/>
    <property type="match status" value="1"/>
</dbReference>
<comment type="caution">
    <text evidence="6">The sequence shown here is derived from an EMBL/GenBank/DDBJ whole genome shotgun (WGS) entry which is preliminary data.</text>
</comment>
<evidence type="ECO:0000259" key="4">
    <source>
        <dbReference type="PROSITE" id="PS01124"/>
    </source>
</evidence>
<proteinExistence type="predicted"/>
<dbReference type="Pfam" id="PF01497">
    <property type="entry name" value="Peripla_BP_2"/>
    <property type="match status" value="1"/>
</dbReference>
<dbReference type="SUPFAM" id="SSF51215">
    <property type="entry name" value="Regulatory protein AraC"/>
    <property type="match status" value="1"/>
</dbReference>
<dbReference type="InterPro" id="IPR037923">
    <property type="entry name" value="HTH-like"/>
</dbReference>
<dbReference type="SUPFAM" id="SSF53807">
    <property type="entry name" value="Helical backbone' metal receptor"/>
    <property type="match status" value="1"/>
</dbReference>
<protein>
    <submittedName>
        <fullName evidence="6">AraC family transcriptional regulator</fullName>
    </submittedName>
</protein>
<dbReference type="InterPro" id="IPR009057">
    <property type="entry name" value="Homeodomain-like_sf"/>
</dbReference>
<dbReference type="Pfam" id="PF02311">
    <property type="entry name" value="AraC_binding"/>
    <property type="match status" value="1"/>
</dbReference>
<dbReference type="Gene3D" id="3.40.50.1980">
    <property type="entry name" value="Nitrogenase molybdenum iron protein domain"/>
    <property type="match status" value="2"/>
</dbReference>
<dbReference type="Gene3D" id="1.10.10.60">
    <property type="entry name" value="Homeodomain-like"/>
    <property type="match status" value="2"/>
</dbReference>
<feature type="domain" description="Fe/B12 periplasmic-binding" evidence="5">
    <location>
        <begin position="279"/>
        <end position="538"/>
    </location>
</feature>
<keyword evidence="3" id="KW-0804">Transcription</keyword>
<sequence length="538" mass="62126">MLKPDLFTQINALIIHVTDIEYIRCSADWSLPPQIASSNKILFICKGTGIFQMIEQSCRIGAGNLLFIPRGQKVEAFTEHSEPLVMYEISFTYEALIKKNARSSVYREEGSTFPLEGEVHLSNHLQALHLCEQLHISMQELEGGRRQYRQTGLLNELLYLACSDIQDGMNQQRAGVERTVDYLHQNYMKTVPLEMLSSLAGFSPSYYSRLFKKLKGVSPITYITRLRMNRAKELLVHGQESLFEIAQHLGYNEESYFSRMFKRETGYSPAQYVKVNRKHVVTMRHSFNGDFLALGVQPHASVGIRSGEGDNAYFNAQLKGTVPIRMDGEACMDDLLRLQPTIIVCDPEWIKWNQELSHIAPTVIIPYWEMAWRDRLHRIAELVGRRKEAKEWLHKYEQKVEQASVVIKQQIGEGTVIILRIVGGKLRVYGMERNIGCVLYQDLKLNPPPKVKSVKWRRTITLNELPTYDADYMLLMASADKVDQKMLRRLLQSSEWKSLSAVRRHQWFTIDLYPWIDYSALSHDRVIDEAMNLFASVR</sequence>
<dbReference type="PANTHER" id="PTHR43280:SF28">
    <property type="entry name" value="HTH-TYPE TRANSCRIPTIONAL ACTIVATOR RHAS"/>
    <property type="match status" value="1"/>
</dbReference>
<keyword evidence="1" id="KW-0805">Transcription regulation</keyword>
<dbReference type="InterPro" id="IPR018062">
    <property type="entry name" value="HTH_AraC-typ_CS"/>
</dbReference>
<feature type="domain" description="HTH araC/xylS-type" evidence="4">
    <location>
        <begin position="177"/>
        <end position="275"/>
    </location>
</feature>
<dbReference type="InterPro" id="IPR002491">
    <property type="entry name" value="ABC_transptr_periplasmic_BD"/>
</dbReference>
<dbReference type="PROSITE" id="PS50983">
    <property type="entry name" value="FE_B12_PBP"/>
    <property type="match status" value="1"/>
</dbReference>
<dbReference type="Gene3D" id="2.60.120.10">
    <property type="entry name" value="Jelly Rolls"/>
    <property type="match status" value="1"/>
</dbReference>
<evidence type="ECO:0000256" key="1">
    <source>
        <dbReference type="ARBA" id="ARBA00023015"/>
    </source>
</evidence>
<reference evidence="6 7" key="1">
    <citation type="submission" date="2023-03" db="EMBL/GenBank/DDBJ databases">
        <title>Bacillus Genome Sequencing.</title>
        <authorList>
            <person name="Dunlap C."/>
        </authorList>
    </citation>
    <scope>NUCLEOTIDE SEQUENCE [LARGE SCALE GENOMIC DNA]</scope>
    <source>
        <strain evidence="6 7">BD-533</strain>
    </source>
</reference>
<dbReference type="InterPro" id="IPR018060">
    <property type="entry name" value="HTH_AraC"/>
</dbReference>
<dbReference type="Proteomes" id="UP001338137">
    <property type="component" value="Unassembled WGS sequence"/>
</dbReference>
<dbReference type="PROSITE" id="PS00041">
    <property type="entry name" value="HTH_ARAC_FAMILY_1"/>
    <property type="match status" value="1"/>
</dbReference>
<dbReference type="InterPro" id="IPR014710">
    <property type="entry name" value="RmlC-like_jellyroll"/>
</dbReference>
<dbReference type="RefSeq" id="WP_326070450.1">
    <property type="nucleotide sequence ID" value="NZ_JARLKY010000007.1"/>
</dbReference>
<keyword evidence="7" id="KW-1185">Reference proteome</keyword>
<evidence type="ECO:0000256" key="3">
    <source>
        <dbReference type="ARBA" id="ARBA00023163"/>
    </source>
</evidence>
<evidence type="ECO:0000313" key="6">
    <source>
        <dbReference type="EMBL" id="MEC0226038.1"/>
    </source>
</evidence>
<accession>A0ABU6FVV7</accession>
<dbReference type="InterPro" id="IPR020449">
    <property type="entry name" value="Tscrpt_reg_AraC-type_HTH"/>
</dbReference>
<keyword evidence="2" id="KW-0238">DNA-binding</keyword>
<dbReference type="Pfam" id="PF12833">
    <property type="entry name" value="HTH_18"/>
    <property type="match status" value="1"/>
</dbReference>
<evidence type="ECO:0000259" key="5">
    <source>
        <dbReference type="PROSITE" id="PS50983"/>
    </source>
</evidence>
<organism evidence="6 7">
    <name type="scientific">Paenibacillus alba</name>
    <dbReference type="NCBI Taxonomy" id="1197127"/>
    <lineage>
        <taxon>Bacteria</taxon>
        <taxon>Bacillati</taxon>
        <taxon>Bacillota</taxon>
        <taxon>Bacilli</taxon>
        <taxon>Bacillales</taxon>
        <taxon>Paenibacillaceae</taxon>
        <taxon>Paenibacillus</taxon>
    </lineage>
</organism>
<dbReference type="EMBL" id="JARLKY010000007">
    <property type="protein sequence ID" value="MEC0226038.1"/>
    <property type="molecule type" value="Genomic_DNA"/>
</dbReference>
<name>A0ABU6FVV7_9BACL</name>